<dbReference type="PROSITE" id="PS50888">
    <property type="entry name" value="BHLH"/>
    <property type="match status" value="1"/>
</dbReference>
<dbReference type="InterPro" id="IPR050283">
    <property type="entry name" value="E-box_TF_Regulators"/>
</dbReference>
<dbReference type="KEGG" id="tad:TRIADDRAFT_54311"/>
<evidence type="ECO:0000256" key="2">
    <source>
        <dbReference type="ARBA" id="ARBA00022902"/>
    </source>
</evidence>
<feature type="region of interest" description="Disordered" evidence="5">
    <location>
        <begin position="77"/>
        <end position="108"/>
    </location>
</feature>
<keyword evidence="2" id="KW-0524">Neurogenesis</keyword>
<evidence type="ECO:0000256" key="4">
    <source>
        <dbReference type="ARBA" id="ARBA00023242"/>
    </source>
</evidence>
<dbReference type="GO" id="GO:0000977">
    <property type="term" value="F:RNA polymerase II transcription regulatory region sequence-specific DNA binding"/>
    <property type="evidence" value="ECO:0000318"/>
    <property type="project" value="GO_Central"/>
</dbReference>
<dbReference type="FunCoup" id="B3RRP0">
    <property type="interactions" value="11"/>
</dbReference>
<evidence type="ECO:0000259" key="6">
    <source>
        <dbReference type="PROSITE" id="PS50888"/>
    </source>
</evidence>
<feature type="region of interest" description="Disordered" evidence="5">
    <location>
        <begin position="1"/>
        <end position="56"/>
    </location>
</feature>
<dbReference type="RefSeq" id="XP_002110381.1">
    <property type="nucleotide sequence ID" value="XM_002110345.1"/>
</dbReference>
<reference evidence="7 8" key="1">
    <citation type="journal article" date="2008" name="Nature">
        <title>The Trichoplax genome and the nature of placozoans.</title>
        <authorList>
            <person name="Srivastava M."/>
            <person name="Begovic E."/>
            <person name="Chapman J."/>
            <person name="Putnam N.H."/>
            <person name="Hellsten U."/>
            <person name="Kawashima T."/>
            <person name="Kuo A."/>
            <person name="Mitros T."/>
            <person name="Salamov A."/>
            <person name="Carpenter M.L."/>
            <person name="Signorovitch A.Y."/>
            <person name="Moreno M.A."/>
            <person name="Kamm K."/>
            <person name="Grimwood J."/>
            <person name="Schmutz J."/>
            <person name="Shapiro H."/>
            <person name="Grigoriev I.V."/>
            <person name="Buss L.W."/>
            <person name="Schierwater B."/>
            <person name="Dellaporta S.L."/>
            <person name="Rokhsar D.S."/>
        </authorList>
    </citation>
    <scope>NUCLEOTIDE SEQUENCE [LARGE SCALE GENOMIC DNA]</scope>
    <source>
        <strain evidence="7 8">Grell-BS-1999</strain>
    </source>
</reference>
<dbReference type="InParanoid" id="B3RRP0"/>
<dbReference type="eggNOG" id="KOG4029">
    <property type="taxonomic scope" value="Eukaryota"/>
</dbReference>
<evidence type="ECO:0000313" key="7">
    <source>
        <dbReference type="EMBL" id="EDV26385.1"/>
    </source>
</evidence>
<dbReference type="CDD" id="cd11418">
    <property type="entry name" value="bHLH_TS_ASCL"/>
    <property type="match status" value="1"/>
</dbReference>
<feature type="compositionally biased region" description="Polar residues" evidence="5">
    <location>
        <begin position="42"/>
        <end position="56"/>
    </location>
</feature>
<dbReference type="CTD" id="6752112"/>
<dbReference type="GO" id="GO:0006357">
    <property type="term" value="P:regulation of transcription by RNA polymerase II"/>
    <property type="evidence" value="ECO:0000318"/>
    <property type="project" value="GO_Central"/>
</dbReference>
<dbReference type="Pfam" id="PF00010">
    <property type="entry name" value="HLH"/>
    <property type="match status" value="1"/>
</dbReference>
<feature type="compositionally biased region" description="Basic and acidic residues" evidence="5">
    <location>
        <begin position="94"/>
        <end position="108"/>
    </location>
</feature>
<evidence type="ECO:0000256" key="1">
    <source>
        <dbReference type="ARBA" id="ARBA00004123"/>
    </source>
</evidence>
<feature type="domain" description="BHLH" evidence="6">
    <location>
        <begin position="98"/>
        <end position="150"/>
    </location>
</feature>
<dbReference type="Gene3D" id="4.10.280.10">
    <property type="entry name" value="Helix-loop-helix DNA-binding domain"/>
    <property type="match status" value="1"/>
</dbReference>
<dbReference type="PhylomeDB" id="B3RRP0"/>
<evidence type="ECO:0000256" key="3">
    <source>
        <dbReference type="ARBA" id="ARBA00023125"/>
    </source>
</evidence>
<dbReference type="HOGENOM" id="CLU_1191228_0_0_1"/>
<proteinExistence type="predicted"/>
<dbReference type="GO" id="GO:0046983">
    <property type="term" value="F:protein dimerization activity"/>
    <property type="evidence" value="ECO:0007669"/>
    <property type="project" value="InterPro"/>
</dbReference>
<dbReference type="OMA" id="RIIIYIS"/>
<keyword evidence="3" id="KW-0238">DNA-binding</keyword>
<name>B3RRP0_TRIAD</name>
<evidence type="ECO:0000256" key="5">
    <source>
        <dbReference type="SAM" id="MobiDB-lite"/>
    </source>
</evidence>
<dbReference type="GO" id="GO:0007399">
    <property type="term" value="P:nervous system development"/>
    <property type="evidence" value="ECO:0007669"/>
    <property type="project" value="UniProtKB-KW"/>
</dbReference>
<dbReference type="OrthoDB" id="6241467at2759"/>
<comment type="subcellular location">
    <subcellularLocation>
        <location evidence="1">Nucleus</location>
    </subcellularLocation>
</comment>
<dbReference type="GeneID" id="6752112"/>
<dbReference type="GO" id="GO:0090575">
    <property type="term" value="C:RNA polymerase II transcription regulator complex"/>
    <property type="evidence" value="ECO:0000318"/>
    <property type="project" value="GO_Central"/>
</dbReference>
<dbReference type="STRING" id="10228.B3RRP0"/>
<gene>
    <name evidence="7" type="ORF">TRIADDRAFT_54311</name>
</gene>
<dbReference type="FunFam" id="4.10.280.10:FF:000029">
    <property type="entry name" value="Achaete-scute family bHLH transcription factor 1"/>
    <property type="match status" value="1"/>
</dbReference>
<dbReference type="InterPro" id="IPR011598">
    <property type="entry name" value="bHLH_dom"/>
</dbReference>
<dbReference type="SMART" id="SM00353">
    <property type="entry name" value="HLH"/>
    <property type="match status" value="1"/>
</dbReference>
<feature type="compositionally biased region" description="Basic residues" evidence="5">
    <location>
        <begin position="84"/>
        <end position="93"/>
    </location>
</feature>
<keyword evidence="8" id="KW-1185">Reference proteome</keyword>
<protein>
    <recommendedName>
        <fullName evidence="6">BHLH domain-containing protein</fullName>
    </recommendedName>
</protein>
<evidence type="ECO:0000313" key="8">
    <source>
        <dbReference type="Proteomes" id="UP000009022"/>
    </source>
</evidence>
<dbReference type="GO" id="GO:0000981">
    <property type="term" value="F:DNA-binding transcription factor activity, RNA polymerase II-specific"/>
    <property type="evidence" value="ECO:0000318"/>
    <property type="project" value="GO_Central"/>
</dbReference>
<keyword evidence="4" id="KW-0539">Nucleus</keyword>
<feature type="compositionally biased region" description="Low complexity" evidence="5">
    <location>
        <begin position="1"/>
        <end position="41"/>
    </location>
</feature>
<dbReference type="InterPro" id="IPR036638">
    <property type="entry name" value="HLH_DNA-bd_sf"/>
</dbReference>
<organism evidence="7 8">
    <name type="scientific">Trichoplax adhaerens</name>
    <name type="common">Trichoplax reptans</name>
    <dbReference type="NCBI Taxonomy" id="10228"/>
    <lineage>
        <taxon>Eukaryota</taxon>
        <taxon>Metazoa</taxon>
        <taxon>Placozoa</taxon>
        <taxon>Uniplacotomia</taxon>
        <taxon>Trichoplacea</taxon>
        <taxon>Trichoplacidae</taxon>
        <taxon>Trichoplax</taxon>
    </lineage>
</organism>
<dbReference type="SUPFAM" id="SSF47459">
    <property type="entry name" value="HLH, helix-loop-helix DNA-binding domain"/>
    <property type="match status" value="1"/>
</dbReference>
<dbReference type="Proteomes" id="UP000009022">
    <property type="component" value="Unassembled WGS sequence"/>
</dbReference>
<accession>B3RRP0</accession>
<dbReference type="EMBL" id="DS985243">
    <property type="protein sequence ID" value="EDV26385.1"/>
    <property type="molecule type" value="Genomic_DNA"/>
</dbReference>
<sequence length="233" mass="26717">MNPLSVDSISPVDSDSNLSQYSFTNSSIPSISSSKTSTTITMNQSDPCLDTSSGYLPNHQSNQFVLSSYQNDEEETTVHLNNQSKRKHLKKSKSKESVTAKRRNERERRRVQLVNDGFSELRKHVPTDSENRKLSKVKTLRSAIEYIKQLQSLLEKQTVPEAPRRKVYARQSMLKKSNVKGKTNLGYINFEVLLENISDSVNERTYELADVELDYLCHLRIIIYISGNRAWIQ</sequence>
<dbReference type="AlphaFoldDB" id="B3RRP0"/>
<dbReference type="PANTHER" id="PTHR23349:SF108">
    <property type="entry name" value="BHLH DOMAIN-CONTAINING PROTEIN"/>
    <property type="match status" value="1"/>
</dbReference>
<dbReference type="PANTHER" id="PTHR23349">
    <property type="entry name" value="BASIC HELIX-LOOP-HELIX TRANSCRIPTION FACTOR, TWIST"/>
    <property type="match status" value="1"/>
</dbReference>